<feature type="region of interest" description="Disordered" evidence="1">
    <location>
        <begin position="267"/>
        <end position="287"/>
    </location>
</feature>
<feature type="transmembrane region" description="Helical" evidence="2">
    <location>
        <begin position="82"/>
        <end position="110"/>
    </location>
</feature>
<evidence type="ECO:0000256" key="1">
    <source>
        <dbReference type="SAM" id="MobiDB-lite"/>
    </source>
</evidence>
<dbReference type="Pfam" id="PF16015">
    <property type="entry name" value="Promethin"/>
    <property type="match status" value="1"/>
</dbReference>
<keyword evidence="2" id="KW-0472">Membrane</keyword>
<protein>
    <submittedName>
        <fullName evidence="3">Uncharacterized protein</fullName>
    </submittedName>
</protein>
<evidence type="ECO:0000313" key="3">
    <source>
        <dbReference type="EMBL" id="ROV86912.1"/>
    </source>
</evidence>
<feature type="compositionally biased region" description="Basic and acidic residues" evidence="1">
    <location>
        <begin position="273"/>
        <end position="287"/>
    </location>
</feature>
<reference evidence="3 4" key="1">
    <citation type="submission" date="2015-09" db="EMBL/GenBank/DDBJ databases">
        <title>Host preference determinants of Valsa canker pathogens revealed by comparative genomics.</title>
        <authorList>
            <person name="Yin Z."/>
            <person name="Huang L."/>
        </authorList>
    </citation>
    <scope>NUCLEOTIDE SEQUENCE [LARGE SCALE GENOMIC DNA]</scope>
    <source>
        <strain evidence="3 4">YSFL</strain>
    </source>
</reference>
<evidence type="ECO:0000256" key="2">
    <source>
        <dbReference type="SAM" id="Phobius"/>
    </source>
</evidence>
<accession>A0A423V7Y9</accession>
<dbReference type="AlphaFoldDB" id="A0A423V7Y9"/>
<name>A0A423V7Y9_CYTCH</name>
<dbReference type="STRING" id="252740.A0A423V7Y9"/>
<dbReference type="Proteomes" id="UP000284375">
    <property type="component" value="Unassembled WGS sequence"/>
</dbReference>
<dbReference type="OrthoDB" id="3928876at2759"/>
<gene>
    <name evidence="3" type="ORF">VSDG_10112</name>
</gene>
<keyword evidence="2" id="KW-0812">Transmembrane</keyword>
<proteinExistence type="predicted"/>
<dbReference type="EMBL" id="LJZO01000105">
    <property type="protein sequence ID" value="ROV86912.1"/>
    <property type="molecule type" value="Genomic_DNA"/>
</dbReference>
<keyword evidence="4" id="KW-1185">Reference proteome</keyword>
<feature type="region of interest" description="Disordered" evidence="1">
    <location>
        <begin position="154"/>
        <end position="174"/>
    </location>
</feature>
<sequence length="287" mass="31118">MAVYDYVTGTVDLARRQANRIVSPGDRQKAYDTVNVFANGRPLLFSFIVAQLLFSLVPVLLFASFVLGTLTLAFFTAVASSLFWIGVFSLVLGSTLFITFALATLAWIWLVSVYLTGNFVYGLIAGNGEISGQDIKAKMEEKWASVNKASFTNDGNGTNGVKQENGGPGLLGEKPRFRATKTKLDLGGLEGYLEHNGREDGDGDSYMRQAEHFFHTKHLHRLVAHGLVLNSSELMHSRALRSSSSPARHEVFGSLLASGTLLKEAVYPPASKGSKDQERGKADGNPG</sequence>
<evidence type="ECO:0000313" key="4">
    <source>
        <dbReference type="Proteomes" id="UP000284375"/>
    </source>
</evidence>
<feature type="transmembrane region" description="Helical" evidence="2">
    <location>
        <begin position="43"/>
        <end position="75"/>
    </location>
</feature>
<keyword evidence="2" id="KW-1133">Transmembrane helix</keyword>
<organism evidence="3 4">
    <name type="scientific">Cytospora chrysosperma</name>
    <name type="common">Cytospora canker fungus</name>
    <name type="synonym">Sphaeria chrysosperma</name>
    <dbReference type="NCBI Taxonomy" id="252740"/>
    <lineage>
        <taxon>Eukaryota</taxon>
        <taxon>Fungi</taxon>
        <taxon>Dikarya</taxon>
        <taxon>Ascomycota</taxon>
        <taxon>Pezizomycotina</taxon>
        <taxon>Sordariomycetes</taxon>
        <taxon>Sordariomycetidae</taxon>
        <taxon>Diaporthales</taxon>
        <taxon>Cytosporaceae</taxon>
        <taxon>Cytospora</taxon>
    </lineage>
</organism>
<comment type="caution">
    <text evidence="3">The sequence shown here is derived from an EMBL/GenBank/DDBJ whole genome shotgun (WGS) entry which is preliminary data.</text>
</comment>